<name>A0A1L7D0Q3_9CORY</name>
<dbReference type="GO" id="GO:0003676">
    <property type="term" value="F:nucleic acid binding"/>
    <property type="evidence" value="ECO:0007669"/>
    <property type="project" value="InterPro"/>
</dbReference>
<evidence type="ECO:0000313" key="2">
    <source>
        <dbReference type="EMBL" id="APT91729.1"/>
    </source>
</evidence>
<protein>
    <recommendedName>
        <fullName evidence="1">HNH nuclease domain-containing protein</fullName>
    </recommendedName>
</protein>
<dbReference type="Pfam" id="PF01844">
    <property type="entry name" value="HNH"/>
    <property type="match status" value="1"/>
</dbReference>
<feature type="domain" description="HNH nuclease" evidence="1">
    <location>
        <begin position="254"/>
        <end position="304"/>
    </location>
</feature>
<dbReference type="Gene3D" id="1.10.30.50">
    <property type="match status" value="1"/>
</dbReference>
<proteinExistence type="predicted"/>
<dbReference type="CDD" id="cd00085">
    <property type="entry name" value="HNHc"/>
    <property type="match status" value="1"/>
</dbReference>
<dbReference type="GO" id="GO:0008270">
    <property type="term" value="F:zinc ion binding"/>
    <property type="evidence" value="ECO:0007669"/>
    <property type="project" value="InterPro"/>
</dbReference>
<evidence type="ECO:0000259" key="1">
    <source>
        <dbReference type="SMART" id="SM00507"/>
    </source>
</evidence>
<dbReference type="InterPro" id="IPR003615">
    <property type="entry name" value="HNH_nuc"/>
</dbReference>
<sequence>MNPLQQLAQSFRQPGLELFAACAGKSQGQIKAMGIPAKNAGEIFRAAQAFNTPTRSRDRQRQAIQSARDNGLTWVELVEIDKYARKLKDEAKAWRLRLKLCRVSGGLAAIRKAAQGLLKTLKPKPKPEPEVKMEQPQDGLWKLSVRADSSMLAAIATKLAKAKDKVAAFAEILEQGAPQPTLYTHVVITAEDIQAIEADQGEDVLLRMTDGAVITGAELARRKLAEMGFVTIVSNFGGPVNTYRLQRSASGKQRLAASVVNTTCVVDTCNKPAEQCEMHHMQAWSEGGETNLSNLVPLCPFHNGRNDDNPHRPNHGRVERVKGKARWVPAWSQGVVF</sequence>
<dbReference type="EMBL" id="CP009249">
    <property type="protein sequence ID" value="APT91729.1"/>
    <property type="molecule type" value="Genomic_DNA"/>
</dbReference>
<dbReference type="KEGG" id="cpho:CPHO_00980"/>
<dbReference type="OrthoDB" id="4412276at2"/>
<organism evidence="2 3">
    <name type="scientific">Corynebacterium phocae</name>
    <dbReference type="NCBI Taxonomy" id="161895"/>
    <lineage>
        <taxon>Bacteria</taxon>
        <taxon>Bacillati</taxon>
        <taxon>Actinomycetota</taxon>
        <taxon>Actinomycetes</taxon>
        <taxon>Mycobacteriales</taxon>
        <taxon>Corynebacteriaceae</taxon>
        <taxon>Corynebacterium</taxon>
    </lineage>
</organism>
<dbReference type="AlphaFoldDB" id="A0A1L7D0Q3"/>
<dbReference type="RefSeq" id="WP_075732449.1">
    <property type="nucleotide sequence ID" value="NZ_CP009249.1"/>
</dbReference>
<dbReference type="Proteomes" id="UP000185491">
    <property type="component" value="Chromosome"/>
</dbReference>
<evidence type="ECO:0000313" key="3">
    <source>
        <dbReference type="Proteomes" id="UP000185491"/>
    </source>
</evidence>
<dbReference type="InterPro" id="IPR002711">
    <property type="entry name" value="HNH"/>
</dbReference>
<dbReference type="GO" id="GO:0004519">
    <property type="term" value="F:endonuclease activity"/>
    <property type="evidence" value="ECO:0007669"/>
    <property type="project" value="InterPro"/>
</dbReference>
<dbReference type="SMART" id="SM00507">
    <property type="entry name" value="HNHc"/>
    <property type="match status" value="1"/>
</dbReference>
<keyword evidence="3" id="KW-1185">Reference proteome</keyword>
<reference evidence="2 3" key="1">
    <citation type="submission" date="2014-08" db="EMBL/GenBank/DDBJ databases">
        <title>Complete genome sequence of Corynebacterium phocae M408/89/1(T)(=DSM 44612(T)), isolated from the common seal (Phoca vitulina).</title>
        <authorList>
            <person name="Ruckert C."/>
            <person name="Albersmeier A."/>
            <person name="Winkler A."/>
            <person name="Kalinowski J."/>
        </authorList>
    </citation>
    <scope>NUCLEOTIDE SEQUENCE [LARGE SCALE GENOMIC DNA]</scope>
    <source>
        <strain evidence="2 3">M408/89/1</strain>
    </source>
</reference>
<gene>
    <name evidence="2" type="ORF">CPHO_00980</name>
</gene>
<accession>A0A1L7D0Q3</accession>